<keyword evidence="1" id="KW-0596">Phosphopantetheine</keyword>
<dbReference type="FunFam" id="3.40.47.10:FF:000019">
    <property type="entry name" value="Polyketide synthase type I"/>
    <property type="match status" value="3"/>
</dbReference>
<dbReference type="InterPro" id="IPR042104">
    <property type="entry name" value="PKS_dehydratase_sf"/>
</dbReference>
<feature type="region of interest" description="Disordered" evidence="7">
    <location>
        <begin position="886"/>
        <end position="912"/>
    </location>
</feature>
<dbReference type="InterPro" id="IPR014030">
    <property type="entry name" value="Ketoacyl_synth_N"/>
</dbReference>
<feature type="domain" description="PKS/mFAS DH" evidence="10">
    <location>
        <begin position="1936"/>
        <end position="2204"/>
    </location>
</feature>
<feature type="region of interest" description="Disordered" evidence="7">
    <location>
        <begin position="1440"/>
        <end position="1471"/>
    </location>
</feature>
<dbReference type="InterPro" id="IPR020841">
    <property type="entry name" value="PKS_Beta-ketoAc_synthase_dom"/>
</dbReference>
<dbReference type="PANTHER" id="PTHR43775:SF51">
    <property type="entry name" value="INACTIVE PHENOLPHTHIOCEROL SYNTHESIS POLYKETIDE SYNTHASE TYPE I PKS1-RELATED"/>
    <property type="match status" value="1"/>
</dbReference>
<dbReference type="Pfam" id="PF00550">
    <property type="entry name" value="PP-binding"/>
    <property type="match status" value="4"/>
</dbReference>
<feature type="region of interest" description="C-terminal hotdog fold" evidence="6">
    <location>
        <begin position="3799"/>
        <end position="3932"/>
    </location>
</feature>
<dbReference type="Gene3D" id="3.10.129.110">
    <property type="entry name" value="Polyketide synthase dehydratase"/>
    <property type="match status" value="3"/>
</dbReference>
<feature type="active site" description="Proton donor; for dehydratase activity" evidence="6">
    <location>
        <position position="5570"/>
    </location>
</feature>
<feature type="region of interest" description="C-terminal hotdog fold" evidence="6">
    <location>
        <begin position="5512"/>
        <end position="5686"/>
    </location>
</feature>
<feature type="domain" description="Ketosynthase family 3 (KS3)" evidence="9">
    <location>
        <begin position="14"/>
        <end position="422"/>
    </location>
</feature>
<evidence type="ECO:0000256" key="1">
    <source>
        <dbReference type="ARBA" id="ARBA00022450"/>
    </source>
</evidence>
<keyword evidence="2" id="KW-0597">Phosphoprotein</keyword>
<dbReference type="Gene3D" id="1.10.1200.10">
    <property type="entry name" value="ACP-like"/>
    <property type="match status" value="4"/>
</dbReference>
<dbReference type="InterPro" id="IPR036736">
    <property type="entry name" value="ACP-like_sf"/>
</dbReference>
<dbReference type="InterPro" id="IPR049552">
    <property type="entry name" value="PKS_DH_N"/>
</dbReference>
<dbReference type="SUPFAM" id="SSF51735">
    <property type="entry name" value="NAD(P)-binding Rossmann-fold domains"/>
    <property type="match status" value="6"/>
</dbReference>
<feature type="active site" description="Proton acceptor; for dehydratase activity" evidence="6">
    <location>
        <position position="3701"/>
    </location>
</feature>
<evidence type="ECO:0000259" key="9">
    <source>
        <dbReference type="PROSITE" id="PS52004"/>
    </source>
</evidence>
<dbReference type="Pfam" id="PF14765">
    <property type="entry name" value="PS-DH"/>
    <property type="match status" value="3"/>
</dbReference>
<feature type="domain" description="PKS/mFAS DH" evidence="10">
    <location>
        <begin position="3669"/>
        <end position="3932"/>
    </location>
</feature>
<dbReference type="InterPro" id="IPR016039">
    <property type="entry name" value="Thiolase-like"/>
</dbReference>
<dbReference type="PROSITE" id="PS00606">
    <property type="entry name" value="KS3_1"/>
    <property type="match status" value="3"/>
</dbReference>
<dbReference type="SMART" id="SM00823">
    <property type="entry name" value="PKS_PP"/>
    <property type="match status" value="4"/>
</dbReference>
<dbReference type="SMART" id="SM00826">
    <property type="entry name" value="PKS_DH"/>
    <property type="match status" value="3"/>
</dbReference>
<evidence type="ECO:0000256" key="5">
    <source>
        <dbReference type="ARBA" id="ARBA00023315"/>
    </source>
</evidence>
<dbReference type="InterPro" id="IPR013968">
    <property type="entry name" value="PKS_KR"/>
</dbReference>
<dbReference type="Pfam" id="PF08659">
    <property type="entry name" value="KR"/>
    <property type="match status" value="3"/>
</dbReference>
<feature type="domain" description="Ketosynthase family 3 (KS3)" evidence="9">
    <location>
        <begin position="4488"/>
        <end position="4914"/>
    </location>
</feature>
<dbReference type="Pfam" id="PF00109">
    <property type="entry name" value="ketoacyl-synt"/>
    <property type="match status" value="4"/>
</dbReference>
<protein>
    <submittedName>
        <fullName evidence="11">Acyl transferase domain-containing protein/aryl carrier-like protein</fullName>
    </submittedName>
</protein>
<dbReference type="Gene3D" id="3.40.47.10">
    <property type="match status" value="4"/>
</dbReference>
<dbReference type="InterPro" id="IPR057326">
    <property type="entry name" value="KR_dom"/>
</dbReference>
<feature type="region of interest" description="Disordered" evidence="7">
    <location>
        <begin position="3215"/>
        <end position="3241"/>
    </location>
</feature>
<dbReference type="CDD" id="cd08956">
    <property type="entry name" value="KR_3_FAS_SDR_x"/>
    <property type="match status" value="3"/>
</dbReference>
<organism evidence="11 12">
    <name type="scientific">Sphaerisporangium rubeum</name>
    <dbReference type="NCBI Taxonomy" id="321317"/>
    <lineage>
        <taxon>Bacteria</taxon>
        <taxon>Bacillati</taxon>
        <taxon>Actinomycetota</taxon>
        <taxon>Actinomycetes</taxon>
        <taxon>Streptosporangiales</taxon>
        <taxon>Streptosporangiaceae</taxon>
        <taxon>Sphaerisporangium</taxon>
    </lineage>
</organism>
<dbReference type="InterPro" id="IPR001227">
    <property type="entry name" value="Ac_transferase_dom_sf"/>
</dbReference>
<evidence type="ECO:0000313" key="11">
    <source>
        <dbReference type="EMBL" id="MBB6475381.1"/>
    </source>
</evidence>
<dbReference type="GO" id="GO:0006633">
    <property type="term" value="P:fatty acid biosynthetic process"/>
    <property type="evidence" value="ECO:0007669"/>
    <property type="project" value="InterPro"/>
</dbReference>
<feature type="domain" description="Carrier" evidence="8">
    <location>
        <begin position="4393"/>
        <end position="4468"/>
    </location>
</feature>
<feature type="active site" description="Proton acceptor; for dehydratase activity" evidence="6">
    <location>
        <position position="1968"/>
    </location>
</feature>
<dbReference type="Gene3D" id="3.40.50.720">
    <property type="entry name" value="NAD(P)-binding Rossmann-like Domain"/>
    <property type="match status" value="3"/>
</dbReference>
<accession>A0A7X0IHP1</accession>
<dbReference type="InterPro" id="IPR018201">
    <property type="entry name" value="Ketoacyl_synth_AS"/>
</dbReference>
<evidence type="ECO:0000259" key="10">
    <source>
        <dbReference type="PROSITE" id="PS52019"/>
    </source>
</evidence>
<dbReference type="Proteomes" id="UP000555564">
    <property type="component" value="Unassembled WGS sequence"/>
</dbReference>
<dbReference type="SMART" id="SM00825">
    <property type="entry name" value="PKS_KS"/>
    <property type="match status" value="4"/>
</dbReference>
<dbReference type="Pfam" id="PF22953">
    <property type="entry name" value="SpnB_Rossmann"/>
    <property type="match status" value="3"/>
</dbReference>
<feature type="domain" description="Ketosynthase family 3 (KS3)" evidence="9">
    <location>
        <begin position="2788"/>
        <end position="3211"/>
    </location>
</feature>
<evidence type="ECO:0000259" key="8">
    <source>
        <dbReference type="PROSITE" id="PS50075"/>
    </source>
</evidence>
<gene>
    <name evidence="11" type="ORF">BJ992_004812</name>
</gene>
<dbReference type="Gene3D" id="3.30.70.3290">
    <property type="match status" value="4"/>
</dbReference>
<feature type="active site" description="Proton acceptor; for dehydratase activity" evidence="6">
    <location>
        <position position="5411"/>
    </location>
</feature>
<dbReference type="GO" id="GO:0004312">
    <property type="term" value="F:fatty acid synthase activity"/>
    <property type="evidence" value="ECO:0007669"/>
    <property type="project" value="TreeGrafter"/>
</dbReference>
<feature type="active site" description="Proton donor; for dehydratase activity" evidence="6">
    <location>
        <position position="2128"/>
    </location>
</feature>
<reference evidence="11 12" key="1">
    <citation type="submission" date="2020-08" db="EMBL/GenBank/DDBJ databases">
        <title>Sequencing the genomes of 1000 actinobacteria strains.</title>
        <authorList>
            <person name="Klenk H.-P."/>
        </authorList>
    </citation>
    <scope>NUCLEOTIDE SEQUENCE [LARGE SCALE GENOMIC DNA]</scope>
    <source>
        <strain evidence="11 12">DSM 44936</strain>
    </source>
</reference>
<dbReference type="PROSITE" id="PS50075">
    <property type="entry name" value="CARRIER"/>
    <property type="match status" value="4"/>
</dbReference>
<feature type="region of interest" description="N-terminal hotdog fold" evidence="6">
    <location>
        <begin position="3669"/>
        <end position="3787"/>
    </location>
</feature>
<dbReference type="InterPro" id="IPR020806">
    <property type="entry name" value="PKS_PP-bd"/>
</dbReference>
<dbReference type="InterPro" id="IPR016035">
    <property type="entry name" value="Acyl_Trfase/lysoPLipase"/>
</dbReference>
<dbReference type="GO" id="GO:0004315">
    <property type="term" value="F:3-oxoacyl-[acyl-carrier-protein] synthase activity"/>
    <property type="evidence" value="ECO:0007669"/>
    <property type="project" value="InterPro"/>
</dbReference>
<dbReference type="InterPro" id="IPR049551">
    <property type="entry name" value="PKS_DH_C"/>
</dbReference>
<dbReference type="GO" id="GO:0031177">
    <property type="term" value="F:phosphopantetheine binding"/>
    <property type="evidence" value="ECO:0007669"/>
    <property type="project" value="InterPro"/>
</dbReference>
<feature type="region of interest" description="C-terminal hotdog fold" evidence="6">
    <location>
        <begin position="2071"/>
        <end position="2204"/>
    </location>
</feature>
<dbReference type="EMBL" id="JACHIU010000001">
    <property type="protein sequence ID" value="MBB6475381.1"/>
    <property type="molecule type" value="Genomic_DNA"/>
</dbReference>
<dbReference type="InterPro" id="IPR014043">
    <property type="entry name" value="Acyl_transferase_dom"/>
</dbReference>
<dbReference type="InterPro" id="IPR016036">
    <property type="entry name" value="Malonyl_transacylase_ACP-bd"/>
</dbReference>
<feature type="domain" description="Ketosynthase family 3 (KS3)" evidence="9">
    <location>
        <begin position="1013"/>
        <end position="1439"/>
    </location>
</feature>
<dbReference type="SMART" id="SM01294">
    <property type="entry name" value="PKS_PP_betabranch"/>
    <property type="match status" value="4"/>
</dbReference>
<dbReference type="PROSITE" id="PS52004">
    <property type="entry name" value="KS3_2"/>
    <property type="match status" value="4"/>
</dbReference>
<dbReference type="SUPFAM" id="SSF47336">
    <property type="entry name" value="ACP-like"/>
    <property type="match status" value="4"/>
</dbReference>
<evidence type="ECO:0000313" key="12">
    <source>
        <dbReference type="Proteomes" id="UP000555564"/>
    </source>
</evidence>
<dbReference type="CDD" id="cd00833">
    <property type="entry name" value="PKS"/>
    <property type="match status" value="4"/>
</dbReference>
<sequence length="6271" mass="651173">MRDDHSVPFTPPQAEPVAVIGLACRLPQAPDVASFWRLLIEGRDAVGEPPADRWSGEAPRSGAFIGDADRFDAEFFGISPREAAAMDPQQRLLLELGWEALEDARIVPARLAGSRTAVYASAIWDDYATLHHRLGAAPGRHSVTGLHRGILANRLSYVLGLTGPSITVDTAQSSSLVAVHLACESLRRGESELALVGAVNLILSPDSSARSSGFGALSPTGRCHTFDARADGYVRGEGGVTVVLKPLSRAVADGDPVHCVILGTAVNNDGATPALTVPGPAAQEAVIREAHTRAGTTPADVRYAELHGTGTPVGDPVEAAALGAALGAGRPTPLLVGSVKTNIGHLEGAAGLAGLLKTALTIRHRLIPPSLNFATPNPAIPLPDLNLEVVTEPVPWPAGAPATAALSSFGMGGTNAHAVLTAAPAGGDDEAGRPDGGSWDEAVPFLVSGRGAAALRAQAGRLKEHLRGPHEERPLDVAFSLAATRTHFEDRAVVVAGDRDELLDGLAALEEGRDHPAVVTGVVDAEPRTAFLFTGQGSQYAGMGRELYASLPVFAAALDDVCAVVDPHLGRPLREVLFAGEGTPEAGLLDRTDYTQPALFALQVALARLLGHLGVRPDVLTGHSIGEVTAAHLAGVLDLDDAATLVAARGRLMYGARAGGAMIAVQAAEEEIVPLLTDRVAVAAVNGPASVVLSGDHEDATRIAAIFQARGRHTRMLTVSHAFHSPHMDEVLDAFHAVAAGLTYHPPAIPLISGVTGDVATADRLTDPGYWASHIREPVRFHDAVRTLAARRTTVYLEAGPDAVLSGLVRTSSAVPVTAPSTLRRGRPEVPTLLTALAQAHVRGVEVDVARLLAEHGGRAVPLPAYAFQRERHWLDTAAPETVPVPRTAASGPAAPALTPSPATPAPVTAAEPGRRVPEAAELLDLVRTQTAIVLGYVTGDAVDADRSFKDLGFDSLAGVELRDRLQSATGVALPAALVFNHPTPRAVVRLLVDGSTAGTAGSAVPVRAVPGDDPIVIVSMACRYPGGVSSPEELWRLVASGADAAGPFPTDRGWDLDGLYDPDPDHGGTTYARAGGFLYDAAAFDPDVFGISPREAAAIDPQQRLLLETAWEAFERAGIAPDALRGSATAVFVGGTAQDYGPRTAEPVDGFDGYLLTGTTVSVASGRLAYTFGLEGPAVTVDTACSSSLVALHLAVRALRHGECDLALAGGVTVMATPGMFLEFSRQRGLSPDGRCKAFAAAADGTGWAEGAGLLLVERLSDARRNGHPVLAVVRGTAINQDGASNGLTAPNGPAQERVIGQALRDAGLTPADVDAVEAHGTGTRLGDPIEAGALQATYGRDRPGGRPVWLGSLKSNIGHTQAAAGAGGVIKIVQALRHGTLPRTLHIDTPTPHVDWDAGSLRLLTTDVPWPAGPRPRRAAVSSFGISGTNAHVIIEEPPPAPISHSSTTDDVRDAGVGGQEVDPTGHTDHTAATAAAPVLLPLSAHTPEAVREQARKTRGHLEERPDAEPRDVARVLTTGRAFLGHRAAVVAAERDGFMDALDALARGDDHPAVVQGQAAAEPRAAFLFTGQGSQRAGMGRELYAVYPVFAAALDEACAALDPHLDRPLRDVMFAGPGTEEAAALDRTGYTQPALFALQTALFHLLHHFGVRPQVVLGHSVGSIAAAHVAGVLTLEDAATLVAARARLMQALPAGGAMASLPVGEADLAGLLDGLPVEEISVAAVNGPRSTVVSGTERAVALVLERAAAAGTGGRRLAVSHAFHSPLMEPMLAGFGEVVAGLRFGAPRIPVVADRTGLLAEPGELASADHWVRHVREPVRFADGVQALAGHGAGVYVELGPDAVLSSMTAAILPGVVPWPVLRRDRSERGTLLRALGGLYTAGVPADLRRLHGKTRHADPSELPTYPFQRSRFWLLPAKRDAGPEGLGLSRGGHPFLGAAVELPDDEGVLFTGRLSLAAHPWLAGHRVAGAVVLPGTAFVEVALAVGERAGCPRVEELTTEAPLVVPDDGAVSLQVSVGARAGDGTRPLAVHARLDRPGDGTWHRHATGLLSPAEAVPAPADTAPPADAEPLDVEVLYEELAGAGYAYGPAFQGVRAAWRHGGDLFAEVELTEDGEGFLLHPALLDAALHPLVGREVVSAEGGLPVPFSWTGVEVSGPGAATLRVRWSAAGNPALTAVDAGGRPVLTAESVVLRPVAPSGFGGAARDLYRVAWSPVPVPEAGDDVRVVADVAALTGEEPPPEVVAVRVPAGRDAAEYVLGAVRRWLEDERTGAGRLLFLTEGAVAAVDGDPVGDPWAAAAWGLVRSAQSEHPGRFAVADVPAPSGGDAAPGAGDPVPSGVRSGPPESSGSGFTAGGVPLGRLAVLSGEEPQVAVRDGAVLVPRLTRAGVPVGERRDFGERTVLVTGATGGLAGPLVRHLVTGYGVRELLLVSRSGVEAAGELPRWLAEAGVRARFVSCDVTDRAALAAVLASADPPVGAVFHLAGVLDDGTVESLSGERLDAVLRPKADAAFLLHELTEGLALDAFVLFSSVTGTVGTAGQAGYAAANAVLDSLAAHRRARGLPASSLAWGLWEQAGMAGTLGTADLARWSRSGLAPLTQAQALASLDAALGAADGGVLGAGDDAALGAADNAVLVPVRVDLAALRARAESEPLPAPLRDLVPRRRAAVPGAGSWAERTAGLGAAERVRAVAETVRTAVAAVLGHATSTSIDPGRAFKDLGFDSLTGVELRNRLAATTGLRLPATVTFDHPSAEALTTYLLGLLPGGAARRPAIVAAARPAGAADGDPIVVVGTACRLPGGVTSPEELWRLVISGTDAIGPFPQDRGWDLDALYHSDPEHPGTSYTREGGFLYDAADFDAAAFGISPREAAAIDPQQRLLLEVAWETFERAGIAPDSLRGSRTGVFTGVMYNDYASRLGKAPEEFEGYLLTGNTSSVVSGRLAYTYGLEGPAVTVDTACSSSLVALHLAAQAIRQGECDLALAGGVTVMSTPNTFVEFSRQRGLSPDGRCKAFAATADGTGWAEGAALLLVERLSDAQRNNHPVLAVIRGTAVNQDGASNGLTAPNGPAQQRVITQALTNAGLTPTDIDAIEAHGTGTTLGDPIEAQALHNTYRDRTQPIYLGSLKSNIGHTQAAAGAAGIIKMIQAIHHATLPPTLHADTPTPHIDWTTTPLHLLTHPTPWPTTSHPRRAAISSFGISGTNAHVIIEQPPADTAQTTGAPSLAPAGATATEPPAGAPLLWPLSAHSPEALRDQARNLRDHLVGHPGADLTSVARTLATSRAGLPHRAVAVTGDHDELLGALAALASGAEHPALVRGHAAAQPRTAFLLTGQGSQHPGMGRDLYRTYPVFAAALDEACAALDPHLDHPLRDVMFAGEGSDLAALLDRTDYTQPALFASQTALFHLLAHLGVHPDVLTGHSIGELTAAHLAGVLTLEDAATLVCARGRLMFGAPPGGAMIAVQATEDEILPHLTGTVAIAAINGPAGVVVSGDRRDAARVAGVFSARGRRTHELTVSHAFHSPHMDPILDAFADIAGTVTYHPPATPVVSALTGEVATAAQLTDPAYWTEHIARPVRFHDATRHLHDATTLLELGPDAVLSALVANGTPLLRKGHPEPQTFARGVAAAYAAGAPADLSRLVPAGPRVPAVLPTYAFQRQRYWIDATREGLLEEGTELAGDGGLLFTGRLSPAASPWLADHRVGGTATAPGALLVALALQAGVRAHTPVVDELTLEAPLALPAEVQVLVEAAGADGRRALTVHARAGEDEPWVRHAAGYLAPETTVTAVPDAAWPPPGAAPVDAAVMYDHLQALGYDYGPAFRGVRMAWRAENTLFAEVVLPDGVAGGLPLHPVLLDAALHPLPGIGDGMGLRLPFTWSGVRLHATGAGAVRVRLDLSGTDSASLVLSDPAGGLVGSVEEITLRPFTGSTGTRTAPVYELNWVPGAAGRQAAEDVEIVRIDVPPVASGGDGVPISAPDGTPGSPVASGGEGVAIAGPEAVRAVAELALGLVRRHVEDDGDRRLVLVTSGAVATHREEPIADPATAVVWGLVRSAQTEHPGRFVLVDTDGTAESEQALPFAVAAGEPQLALREGRVLLPRLARLAVGGGESRLRPEGTVLITGATGSLGRLVAEHLTTHHNIRHLLLTSRRGPDAPGADDLLTTLTDLGAHPTLIACDTTDPTQLTDLLTTIPPEHPLTAVIHTAAILDDTPITHLTPQRLHTVLNAKATTAHHLHTLTHNLDAFILFSSIAGTLGTAGQANYAAANTYLDALAHHRHTHHQPATSLAWGLWQQPTTLTTHLTTTDHHRLHKTGITPLHPHHALTLLDAALRTDWSDHPVLVPARLDTSALSGDAVPAPLRSLVRQAPRLASARRTEARLAERLAGASRQDAERLVADLVRETAATVLGHATGAAVAEDRAFTELGFDSLSAVDLRNRLNAATGLKLPTTLVFDHPTPGAVTTLLVEELLGEEEAPREVRPRVSASPVDDPIVVVGTACRLPGGVTSPQDLWRLVSSGTDAIGPFPQDRGWDLDALYHSDPEHPGTSYTREGGFLYDAADFDAAAFGISPREAAAIDPQQRLLLEIAWETFERAGIAPDSLRGSRTGVFTGVMYNDYGARLHQASEAPEGFEGYLVSGSAGSVASGRVAYTFGLEGPAVTVDTACSSSLVALHLAAQALRQGECDLALAGGVTVMASPSVFVEFSRQRGLSPDGRCKAFAATADGTGWAEGAALLLVERLSDAQRNNHPVLAVIRGTAVNQDGASNGLTAPNGPAQQRVITQALTNAGLTPTDIDAIEAHGTGTTLGDPIEAQALHNTYRDRTQPIYLGSLKSNIGHTQAAAGAAGIIKMIQAIHHATLPPTLHADTPTPHIDWTTTPLHLLTHPTPWPTTSHPRRAAISSFGISGTNAHVIIEQPPPPAAAEPVEDTGPVPWLLSAHTPEGLRAQARRLSDHLAADPGLDLPSVARTLATGRAALTHRAAAVPSGPGELREALDAVADGRHHPAVTRGEVNGVPRTAYLFTGQGSQHPGMGRDLYRTYPVFAAALDEACAALDPHLDRPLRDILFSDPGTPDAASLHETRHTQPALFAMETALFRLLGHAGPPPRALLGHSVGSIAAAHVAGVLSLDDAATLVTARGRLMQALPAGGAMASLSLSEADAAALLDGEVSVAAVNGPRSTVVSGAEDAVLGVMERAAAGGAKVRRLTVSHAFHSSLMDPMLADFHAVVAGLTFAAPRIPIVSDHTGTFAGAEELASPGYWVRHVREPVRFADGVRALAGSGIDLYVEVGPDAVLSSMAAQTLPDARTVPVLRRDLPEPVAFTRALAALHVSGTPVDWGRLLPPAGRDVPVELPTYPFQRTRHWLDVPASTRPAAGLDTTGHPLLTAAVDLADADGTVFTGRISPRTHPWLAGHVIAGTTLLPATALLDLALTAGRHTGTPVVEELTLLAPMPIPEDAALQLQVTVAATDQDDRRTVSVHSREESGTWTLHASGVLTPAAGPAAAVPGVWPPPDAEVVELDGVYERLAGLGYVYGPVFQGLRAVWRRGEELFAEVEPPDGAGDWPGPHPALLDAALHPLALAGDGVRLPFSWSGVQAHGTATGPLRVAIVPAGDGQVALSLAGSSGEPVLSVAALTVREADLAALAPTAGGGLYRVAWSPANGASAPGSYVVLRSAGEAQEHIRAADVTEDVVLAVPDGEQAGFTQVTADVLAVIQAWLAADPPDVRLAVVTRHAVAVRDGEPLTGLAQSALWGLVRSAQTEHPGRFVLIDTDGGAESERAVGAALATGEPQLALRDGLALVPRLVPVRDAAGRLDAAATGDGATAPDEHTGIAPLRHRMRPEGTVLITGATGSLGRLVAEHLTTHHNIRHLLLTSRRGPDAPGADDLLTTLTDLGAHPTLIACDTTDPTQLTDLLTTIPPEHPLTAVIHTAAILDDTPITHLTPQRLHTVLNAKATTAHHLHTLTHNLDAFILFSSIAGTLGTAGQANYAAANTYLDALAHHRHTHHQPATSLAWGLWQQPTTLTTHLTTTDHHRLHKTGITPLHPHHALTLLDAALRGEHPVTVPARIDTAGLRATGDPEKVPPLMRSLVRIPVRREPARRDGPRPWMRKLTEAAGPDRPRIALDLVRGTVAEVLRLPSGQAVPAERGLLDLGFDSLTAVELRNRLAEETGLRLPTTLLFDHPTATALAGHLLGEAAARLPGGTSAALAALDELAEALPGTLTPKDRDLFTTRLSALLTLVSAPPDDTVTTAVEEATDDELFRLIDTQLGSE</sequence>
<dbReference type="PROSITE" id="PS52019">
    <property type="entry name" value="PKS_MFAS_DH"/>
    <property type="match status" value="3"/>
</dbReference>
<dbReference type="SUPFAM" id="SSF55048">
    <property type="entry name" value="Probable ACP-binding domain of malonyl-CoA ACP transacylase"/>
    <property type="match status" value="4"/>
</dbReference>
<dbReference type="SMART" id="SM00822">
    <property type="entry name" value="PKS_KR"/>
    <property type="match status" value="3"/>
</dbReference>
<name>A0A7X0IHP1_9ACTN</name>
<feature type="active site" description="Proton donor; for dehydratase activity" evidence="6">
    <location>
        <position position="3857"/>
    </location>
</feature>
<evidence type="ECO:0000256" key="3">
    <source>
        <dbReference type="ARBA" id="ARBA00022679"/>
    </source>
</evidence>
<feature type="domain" description="Carrier" evidence="8">
    <location>
        <begin position="6120"/>
        <end position="6195"/>
    </location>
</feature>
<dbReference type="SMART" id="SM00827">
    <property type="entry name" value="PKS_AT"/>
    <property type="match status" value="4"/>
</dbReference>
<dbReference type="InterPro" id="IPR055123">
    <property type="entry name" value="SpnB-like_Rossmann"/>
</dbReference>
<feature type="compositionally biased region" description="Low complexity" evidence="7">
    <location>
        <begin position="2322"/>
        <end position="2342"/>
    </location>
</feature>
<feature type="region of interest" description="Disordered" evidence="7">
    <location>
        <begin position="3969"/>
        <end position="3988"/>
    </location>
</feature>
<comment type="caution">
    <text evidence="11">The sequence shown here is derived from an EMBL/GenBank/DDBJ whole genome shotgun (WGS) entry which is preliminary data.</text>
</comment>
<dbReference type="FunFam" id="3.40.366.10:FF:000002">
    <property type="entry name" value="Probable polyketide synthase 2"/>
    <property type="match status" value="2"/>
</dbReference>
<dbReference type="InterPro" id="IPR050091">
    <property type="entry name" value="PKS_NRPS_Biosynth_Enz"/>
</dbReference>
<dbReference type="PANTHER" id="PTHR43775">
    <property type="entry name" value="FATTY ACID SYNTHASE"/>
    <property type="match status" value="1"/>
</dbReference>
<dbReference type="Pfam" id="PF02801">
    <property type="entry name" value="Ketoacyl-synt_C"/>
    <property type="match status" value="4"/>
</dbReference>
<feature type="compositionally biased region" description="Low complexity" evidence="7">
    <location>
        <begin position="3226"/>
        <end position="3240"/>
    </location>
</feature>
<dbReference type="InterPro" id="IPR006162">
    <property type="entry name" value="Ppantetheine_attach_site"/>
</dbReference>
<dbReference type="InterPro" id="IPR014031">
    <property type="entry name" value="Ketoacyl_synth_C"/>
</dbReference>
<dbReference type="Pfam" id="PF00698">
    <property type="entry name" value="Acyl_transf_1"/>
    <property type="match status" value="4"/>
</dbReference>
<evidence type="ECO:0000256" key="6">
    <source>
        <dbReference type="PROSITE-ProRule" id="PRU01363"/>
    </source>
</evidence>
<dbReference type="SUPFAM" id="SSF53901">
    <property type="entry name" value="Thiolase-like"/>
    <property type="match status" value="4"/>
</dbReference>
<feature type="region of interest" description="N-terminal hotdog fold" evidence="6">
    <location>
        <begin position="1936"/>
        <end position="2060"/>
    </location>
</feature>
<proteinExistence type="predicted"/>
<keyword evidence="5" id="KW-0012">Acyltransferase</keyword>
<dbReference type="InterPro" id="IPR036291">
    <property type="entry name" value="NAD(P)-bd_dom_sf"/>
</dbReference>
<dbReference type="InterPro" id="IPR049900">
    <property type="entry name" value="PKS_mFAS_DH"/>
</dbReference>
<dbReference type="SUPFAM" id="SSF52151">
    <property type="entry name" value="FabD/lysophospholipase-like"/>
    <property type="match status" value="4"/>
</dbReference>
<evidence type="ECO:0000256" key="2">
    <source>
        <dbReference type="ARBA" id="ARBA00022553"/>
    </source>
</evidence>
<feature type="domain" description="Carrier" evidence="8">
    <location>
        <begin position="2691"/>
        <end position="2766"/>
    </location>
</feature>
<dbReference type="InterPro" id="IPR009081">
    <property type="entry name" value="PP-bd_ACP"/>
</dbReference>
<dbReference type="FunFam" id="1.10.1200.10:FF:000007">
    <property type="entry name" value="Probable polyketide synthase pks17"/>
    <property type="match status" value="2"/>
</dbReference>
<keyword evidence="4" id="KW-0511">Multifunctional enzyme</keyword>
<feature type="domain" description="PKS/mFAS DH" evidence="10">
    <location>
        <begin position="5379"/>
        <end position="5686"/>
    </location>
</feature>
<evidence type="ECO:0000256" key="4">
    <source>
        <dbReference type="ARBA" id="ARBA00023268"/>
    </source>
</evidence>
<dbReference type="Pfam" id="PF16197">
    <property type="entry name" value="KAsynt_C_assoc"/>
    <property type="match status" value="4"/>
</dbReference>
<evidence type="ECO:0000256" key="7">
    <source>
        <dbReference type="SAM" id="MobiDB-lite"/>
    </source>
</evidence>
<keyword evidence="3 11" id="KW-0808">Transferase</keyword>
<feature type="region of interest" description="N-terminal hotdog fold" evidence="6">
    <location>
        <begin position="5379"/>
        <end position="5500"/>
    </location>
</feature>
<keyword evidence="12" id="KW-1185">Reference proteome</keyword>
<dbReference type="InterPro" id="IPR032821">
    <property type="entry name" value="PKS_assoc"/>
</dbReference>
<dbReference type="Pfam" id="PF21089">
    <property type="entry name" value="PKS_DH_N"/>
    <property type="match status" value="3"/>
</dbReference>
<feature type="domain" description="Carrier" evidence="8">
    <location>
        <begin position="921"/>
        <end position="996"/>
    </location>
</feature>
<dbReference type="PROSITE" id="PS00012">
    <property type="entry name" value="PHOSPHOPANTETHEINE"/>
    <property type="match status" value="4"/>
</dbReference>
<dbReference type="RefSeq" id="WP_184984656.1">
    <property type="nucleotide sequence ID" value="NZ_JACHIU010000001.1"/>
</dbReference>
<dbReference type="Gene3D" id="3.40.366.10">
    <property type="entry name" value="Malonyl-Coenzyme A Acyl Carrier Protein, domain 2"/>
    <property type="match status" value="4"/>
</dbReference>
<feature type="region of interest" description="Disordered" evidence="7">
    <location>
        <begin position="2322"/>
        <end position="2355"/>
    </location>
</feature>
<dbReference type="InterPro" id="IPR020807">
    <property type="entry name" value="PKS_DH"/>
</dbReference>